<evidence type="ECO:0000259" key="1">
    <source>
        <dbReference type="Pfam" id="PF13182"/>
    </source>
</evidence>
<dbReference type="Proteomes" id="UP000579281">
    <property type="component" value="Unassembled WGS sequence"/>
</dbReference>
<dbReference type="RefSeq" id="WP_184309051.1">
    <property type="nucleotide sequence ID" value="NZ_JACHEN010000005.1"/>
</dbReference>
<organism evidence="2 3">
    <name type="scientific">Anaerosolibacter carboniphilus</name>
    <dbReference type="NCBI Taxonomy" id="1417629"/>
    <lineage>
        <taxon>Bacteria</taxon>
        <taxon>Bacillati</taxon>
        <taxon>Bacillota</taxon>
        <taxon>Clostridia</taxon>
        <taxon>Peptostreptococcales</taxon>
        <taxon>Thermotaleaceae</taxon>
        <taxon>Anaerosolibacter</taxon>
    </lineage>
</organism>
<sequence>MNYKFRAHESFALRKGWLRKGMKFIDRDGQTYIFTSKDSNEQLAIGKNMVKSLRYWLQAFNVSLEPVSGKRYQEFTDFGKAIWENDSYLEEQGTLWLLHYQLVTNKELATAWYWFFNVFSINEFTKEFSVEQLKEYIKYVLQTEVSTSSIEGDITCIISTYLTPIRNKKITPEENIECPLADLNLIELTSEGRSYKKRKIMTEEIDSLIVLYALLDKFYKDYDDYQEVRQIPIKEVIEGEGSISRVFNMDIFVLNNYLDRLHNEKYITVTRTAGLDVITILTDMKPIDVIHSYYKKINKG</sequence>
<dbReference type="EMBL" id="JACHEN010000005">
    <property type="protein sequence ID" value="MBB6215081.1"/>
    <property type="molecule type" value="Genomic_DNA"/>
</dbReference>
<gene>
    <name evidence="2" type="ORF">HNQ80_001170</name>
</gene>
<reference evidence="2 3" key="1">
    <citation type="submission" date="2020-08" db="EMBL/GenBank/DDBJ databases">
        <title>Genomic Encyclopedia of Type Strains, Phase IV (KMG-IV): sequencing the most valuable type-strain genomes for metagenomic binning, comparative biology and taxonomic classification.</title>
        <authorList>
            <person name="Goeker M."/>
        </authorList>
    </citation>
    <scope>NUCLEOTIDE SEQUENCE [LARGE SCALE GENOMIC DNA]</scope>
    <source>
        <strain evidence="2 3">DSM 103526</strain>
    </source>
</reference>
<dbReference type="AlphaFoldDB" id="A0A841KP62"/>
<evidence type="ECO:0000313" key="3">
    <source>
        <dbReference type="Proteomes" id="UP000579281"/>
    </source>
</evidence>
<protein>
    <recommendedName>
        <fullName evidence="1">DUF4007 domain-containing protein</fullName>
    </recommendedName>
</protein>
<accession>A0A841KP62</accession>
<evidence type="ECO:0000313" key="2">
    <source>
        <dbReference type="EMBL" id="MBB6215081.1"/>
    </source>
</evidence>
<proteinExistence type="predicted"/>
<dbReference type="InterPro" id="IPR025248">
    <property type="entry name" value="DUF4007"/>
</dbReference>
<comment type="caution">
    <text evidence="2">The sequence shown here is derived from an EMBL/GenBank/DDBJ whole genome shotgun (WGS) entry which is preliminary data.</text>
</comment>
<name>A0A841KP62_9FIRM</name>
<feature type="domain" description="DUF4007" evidence="1">
    <location>
        <begin position="5"/>
        <end position="294"/>
    </location>
</feature>
<dbReference type="Pfam" id="PF13182">
    <property type="entry name" value="DUF4007"/>
    <property type="match status" value="1"/>
</dbReference>
<keyword evidence="3" id="KW-1185">Reference proteome</keyword>